<gene>
    <name evidence="1" type="ORF">TSAR_012244</name>
</gene>
<evidence type="ECO:0000313" key="2">
    <source>
        <dbReference type="Proteomes" id="UP000215335"/>
    </source>
</evidence>
<dbReference type="AlphaFoldDB" id="A0A232F2G7"/>
<proteinExistence type="predicted"/>
<dbReference type="Proteomes" id="UP000215335">
    <property type="component" value="Unassembled WGS sequence"/>
</dbReference>
<sequence>MHPPNTISDILTQREDIWSQDVFGHVKDNCNSKSKCKHCGETNHSVTIHCPEADSPPSCANCNGSHFPIYPECPFKIKQKISFSEAKQIIEQESHVPEPQEFPFLNKDSHHAKLSQNQMSSQTNMNYSFTEAYAILNSIRFILDNNLSPCCIYSESKSVIESLISLYYFEHFFEFSKKSWFNNSYSSRFKIVSINRLRANHYNLNSKSCSFCDCVFQDAEHIFWHCPKFDDQRVVLERELSKARYSKPFNLELFLKYPKNDACKILCNFLQACDLFIFSNSITQSN</sequence>
<evidence type="ECO:0000313" key="1">
    <source>
        <dbReference type="EMBL" id="OXU25016.1"/>
    </source>
</evidence>
<comment type="caution">
    <text evidence="1">The sequence shown here is derived from an EMBL/GenBank/DDBJ whole genome shotgun (WGS) entry which is preliminary data.</text>
</comment>
<name>A0A232F2G7_9HYME</name>
<accession>A0A232F2G7</accession>
<dbReference type="EMBL" id="NNAY01001139">
    <property type="protein sequence ID" value="OXU25016.1"/>
    <property type="molecule type" value="Genomic_DNA"/>
</dbReference>
<protein>
    <submittedName>
        <fullName evidence="1">Uncharacterized protein</fullName>
    </submittedName>
</protein>
<keyword evidence="2" id="KW-1185">Reference proteome</keyword>
<organism evidence="1 2">
    <name type="scientific">Trichomalopsis sarcophagae</name>
    <dbReference type="NCBI Taxonomy" id="543379"/>
    <lineage>
        <taxon>Eukaryota</taxon>
        <taxon>Metazoa</taxon>
        <taxon>Ecdysozoa</taxon>
        <taxon>Arthropoda</taxon>
        <taxon>Hexapoda</taxon>
        <taxon>Insecta</taxon>
        <taxon>Pterygota</taxon>
        <taxon>Neoptera</taxon>
        <taxon>Endopterygota</taxon>
        <taxon>Hymenoptera</taxon>
        <taxon>Apocrita</taxon>
        <taxon>Proctotrupomorpha</taxon>
        <taxon>Chalcidoidea</taxon>
        <taxon>Pteromalidae</taxon>
        <taxon>Pteromalinae</taxon>
        <taxon>Trichomalopsis</taxon>
    </lineage>
</organism>
<reference evidence="1 2" key="1">
    <citation type="journal article" date="2017" name="Curr. Biol.">
        <title>The Evolution of Venom by Co-option of Single-Copy Genes.</title>
        <authorList>
            <person name="Martinson E.O."/>
            <person name="Mrinalini"/>
            <person name="Kelkar Y.D."/>
            <person name="Chang C.H."/>
            <person name="Werren J.H."/>
        </authorList>
    </citation>
    <scope>NUCLEOTIDE SEQUENCE [LARGE SCALE GENOMIC DNA]</scope>
    <source>
        <strain evidence="1 2">Alberta</strain>
        <tissue evidence="1">Whole body</tissue>
    </source>
</reference>